<dbReference type="SUPFAM" id="SSF49265">
    <property type="entry name" value="Fibronectin type III"/>
    <property type="match status" value="3"/>
</dbReference>
<evidence type="ECO:0000313" key="6">
    <source>
        <dbReference type="EMBL" id="SIR71108.1"/>
    </source>
</evidence>
<keyword evidence="7" id="KW-1185">Reference proteome</keyword>
<dbReference type="InterPro" id="IPR001119">
    <property type="entry name" value="SLH_dom"/>
</dbReference>
<accession>A0ABY1KEH0</accession>
<feature type="domain" description="SLH" evidence="5">
    <location>
        <begin position="1680"/>
        <end position="1741"/>
    </location>
</feature>
<feature type="domain" description="Fibronectin type-III" evidence="4">
    <location>
        <begin position="1151"/>
        <end position="1232"/>
    </location>
</feature>
<feature type="region of interest" description="Disordered" evidence="2">
    <location>
        <begin position="1637"/>
        <end position="1676"/>
    </location>
</feature>
<dbReference type="CDD" id="cd00063">
    <property type="entry name" value="FN3"/>
    <property type="match status" value="5"/>
</dbReference>
<feature type="chain" id="PRO_5046131472" evidence="3">
    <location>
        <begin position="36"/>
        <end position="1855"/>
    </location>
</feature>
<organism evidence="6 7">
    <name type="scientific">Paenibacillus macquariensis</name>
    <dbReference type="NCBI Taxonomy" id="948756"/>
    <lineage>
        <taxon>Bacteria</taxon>
        <taxon>Bacillati</taxon>
        <taxon>Bacillota</taxon>
        <taxon>Bacilli</taxon>
        <taxon>Bacillales</taxon>
        <taxon>Paenibacillaceae</taxon>
        <taxon>Paenibacillus</taxon>
    </lineage>
</organism>
<dbReference type="Pfam" id="PF00041">
    <property type="entry name" value="fn3"/>
    <property type="match status" value="2"/>
</dbReference>
<dbReference type="RefSeq" id="WP_068590627.1">
    <property type="nucleotide sequence ID" value="NZ_FTNK01000040.1"/>
</dbReference>
<name>A0ABY1KEH0_9BACL</name>
<dbReference type="SMART" id="SM00060">
    <property type="entry name" value="FN3"/>
    <property type="match status" value="7"/>
</dbReference>
<dbReference type="Pfam" id="PF00395">
    <property type="entry name" value="SLH"/>
    <property type="match status" value="3"/>
</dbReference>
<gene>
    <name evidence="6" type="ORF">SAMN05421578_1401</name>
</gene>
<protein>
    <submittedName>
        <fullName evidence="6">S-layer homology domain-containing protein</fullName>
    </submittedName>
</protein>
<dbReference type="PANTHER" id="PTHR46708">
    <property type="entry name" value="TENASCIN"/>
    <property type="match status" value="1"/>
</dbReference>
<feature type="compositionally biased region" description="Basic and acidic residues" evidence="2">
    <location>
        <begin position="1663"/>
        <end position="1676"/>
    </location>
</feature>
<evidence type="ECO:0000256" key="1">
    <source>
        <dbReference type="ARBA" id="ARBA00022737"/>
    </source>
</evidence>
<evidence type="ECO:0000256" key="2">
    <source>
        <dbReference type="SAM" id="MobiDB-lite"/>
    </source>
</evidence>
<dbReference type="InterPro" id="IPR003961">
    <property type="entry name" value="FN3_dom"/>
</dbReference>
<feature type="domain" description="Fibronectin type-III" evidence="4">
    <location>
        <begin position="1396"/>
        <end position="1476"/>
    </location>
</feature>
<dbReference type="InterPro" id="IPR036116">
    <property type="entry name" value="FN3_sf"/>
</dbReference>
<dbReference type="EMBL" id="FTNK01000040">
    <property type="protein sequence ID" value="SIR71108.1"/>
    <property type="molecule type" value="Genomic_DNA"/>
</dbReference>
<reference evidence="6 7" key="1">
    <citation type="submission" date="2017-01" db="EMBL/GenBank/DDBJ databases">
        <authorList>
            <person name="Varghese N."/>
            <person name="Submissions S."/>
        </authorList>
    </citation>
    <scope>NUCLEOTIDE SEQUENCE [LARGE SCALE GENOMIC DNA]</scope>
    <source>
        <strain evidence="6 7">ATCC 23464</strain>
    </source>
</reference>
<feature type="compositionally biased region" description="Polar residues" evidence="2">
    <location>
        <begin position="1647"/>
        <end position="1658"/>
    </location>
</feature>
<evidence type="ECO:0000259" key="4">
    <source>
        <dbReference type="PROSITE" id="PS50853"/>
    </source>
</evidence>
<keyword evidence="1" id="KW-0677">Repeat</keyword>
<proteinExistence type="predicted"/>
<evidence type="ECO:0000259" key="5">
    <source>
        <dbReference type="PROSITE" id="PS51272"/>
    </source>
</evidence>
<dbReference type="Gene3D" id="2.60.40.10">
    <property type="entry name" value="Immunoglobulins"/>
    <property type="match status" value="6"/>
</dbReference>
<dbReference type="Proteomes" id="UP000186666">
    <property type="component" value="Unassembled WGS sequence"/>
</dbReference>
<dbReference type="NCBIfam" id="NF047446">
    <property type="entry name" value="barrel_OmpL47"/>
    <property type="match status" value="1"/>
</dbReference>
<dbReference type="PANTHER" id="PTHR46708:SF2">
    <property type="entry name" value="FIBRONECTIN TYPE-III DOMAIN-CONTAINING PROTEIN"/>
    <property type="match status" value="1"/>
</dbReference>
<dbReference type="InterPro" id="IPR050991">
    <property type="entry name" value="ECM_Regulatory_Proteins"/>
</dbReference>
<dbReference type="PROSITE" id="PS51272">
    <property type="entry name" value="SLH"/>
    <property type="match status" value="3"/>
</dbReference>
<evidence type="ECO:0000313" key="7">
    <source>
        <dbReference type="Proteomes" id="UP000186666"/>
    </source>
</evidence>
<feature type="domain" description="SLH" evidence="5">
    <location>
        <begin position="1743"/>
        <end position="1798"/>
    </location>
</feature>
<dbReference type="PROSITE" id="PS50853">
    <property type="entry name" value="FN3"/>
    <property type="match status" value="3"/>
</dbReference>
<comment type="caution">
    <text evidence="6">The sequence shown here is derived from an EMBL/GenBank/DDBJ whole genome shotgun (WGS) entry which is preliminary data.</text>
</comment>
<dbReference type="InterPro" id="IPR058094">
    <property type="entry name" value="Ig-like_OmpL47-like"/>
</dbReference>
<evidence type="ECO:0000256" key="3">
    <source>
        <dbReference type="SAM" id="SignalP"/>
    </source>
</evidence>
<sequence length="1855" mass="203090">MSDRINRKNMLMVRMFVVMLIIFMLPAFSSGKAEAAPQYVWEKFSVVQVPTYKSSHIGTSTLDSINSNNSWYANVLVDPKTGVLTGDGVFKYPVGGSNDYSFFEITSPTTYQRVTVTEVWNGGGSTTFQYEAFKYQVALGTGDGKGSSLGYVTSTTSGLYPTNGIYGSYWYVSKGINTAPVLSLTSSGDKTLYNDGGTFTMTGTVQDADNDSVSVSATIGGVLKSTTVTGTTTAKSWTLTWSGSEIPVGVYTNPVVTASDGSEIASASYVGKLTIQAQIYYYWSKFTAVPDTYGNFTGPGISGAVKIVTGKVYYGGYFGGPDPESGSENASGWNSANGAFNWSYDYVVRETYPTLSIHSSYNGVPTDNDTKFYLEGGKVFMVKHSTVTNVYGRTRDDYVIYQLIAADPNIKKQGTLVQANIKAAQNTYPDNGIHSDGYWYVKSGTVPNNLPALAVTQSGSKSINLKSGSDTFTISGTTTDADNETISVTATLGGVAKQVAVSNTATAKAWSLTWRTSEFTTGGSFSNPVITVDDGRGGVATATYTGSLTVDKTALFYWDKYSVKELTTYEVKYTSDGSSSNMSSIYGFSSYSLDSFTGKFTGVGTPSNGTALPNTDVSRYTIASDGNSVRLLSLYPDRTVDYTVLTTIAKTQKTKGTLIQSNILDLDKTYPDNGIHVDGYWYVKKSNNNLFPLLTVVSEDKVVNSSSKEIKIKGTLKDADNDTVTVSATIAGVTKTVSVSETGVVKDWTLTWLANELPEGIHSNFNVTANDGKGGIETVMYRSTIMYDKTAPSLASIKVNPIGWSKEATVEVTPGTDTLSGVKNTEYRVDQGPWVEYSSPVKMNTEGTFKVSARSTDHAGNITDEVSDNVQIDLTNPEISISPDTKTWSSEDVDIRINFSDILSGINVNERKYKVTATEDIPTLWDTANKDDFHLNLSQEGRWFVHAKTQDNAGNKATAKSEVFEMQRNPVLPSDFRASTIGDHFVEIQWDLPSTSFTDGYQYNVENVTTGKKWTVEYPEHMIREDSLQAGTKYSYRIKVKNHVGETPFSSDLQVLTLPSGISSLKILPVERVSSEAIVSFDVVQSAERYHIKIEESQSHKVIFSNTVTDNKNIIVTGLSPGIQYVLQIVAENSSGLGETSSIGFLSLPGEPGEFKAVQILENQIDVEWNGANTASMYELLRNKQSAYVGDKTKYTDKDLESGTSYNYQVSATNSTGFGAISYLDDILTLPSQVKTVTADTYGTDQFTIRWKDVTGADKYYITIDGEIEAEVRNGKGLYVQKGLVPGRQYRVGIYASNKSGSGSINEVMISTLPDQPKDLSVDSITENSAVLHWKKVAGADMYRVTINGKSYDVSDNKISITNLIGGQHYTFEVMGGNVSGFSESATEGFLTLPSEVNNIRVKNHTATTLQLVWDGVISALKYHVTFNNRVIVTDKPGVTIDSLVPGETYTFMLKAVNDTGEGMESNYVWRTIPSETVGEIRIEEVTVSTVTLSWDAIDGADQYRIVVPGQKDKITTDLKVIISGLESAKEYDSLKLFPMNTTGDGKELLVGSFVTLPGGELKVKTEIKEHEITYKFELTSPNEIIVISKDGKEIYRGQDKEFTLGGIESGKEVIVDVWTENSVGDQSAKQIIKDKTLDAPVVSRPGSETENNYNSGDQGKPGLEEDKSKGDISDELDTNTKKIFNDIDGLYNKNQVLALWEQGVVKGEGEFQPKRNITRAEFMSMIVRALDLQPKESNEMRFKDISNDAWYYKELKIAYANKLVKGFSETEFRPNDTLTREQASKMLSNMIQPVDKSGKVFKDQKKISTWAKGAVEVLSSKEIVAGYPDETFRPKISVNRAEGVSFIYKFIQTI</sequence>
<feature type="domain" description="SLH" evidence="5">
    <location>
        <begin position="1799"/>
        <end position="1855"/>
    </location>
</feature>
<feature type="domain" description="Fibronectin type-III" evidence="4">
    <location>
        <begin position="972"/>
        <end position="1060"/>
    </location>
</feature>
<dbReference type="InterPro" id="IPR013783">
    <property type="entry name" value="Ig-like_fold"/>
</dbReference>
<keyword evidence="3" id="KW-0732">Signal</keyword>
<feature type="signal peptide" evidence="3">
    <location>
        <begin position="1"/>
        <end position="35"/>
    </location>
</feature>